<dbReference type="AlphaFoldDB" id="A0A7G7G7I4"/>
<sequence>MLLLRKLLKKYGDTVILDIPDLQLDSGIYWIKGANGAGKTTFLKF</sequence>
<name>A0A7G7G7I4_9BACT</name>
<keyword evidence="2" id="KW-1185">Reference proteome</keyword>
<reference evidence="1 2" key="1">
    <citation type="journal article" date="2018" name="Int. J. Syst. Evol. Microbiol.">
        <title>Adhaeribacter swui sp. nov., isolated from wet mud.</title>
        <authorList>
            <person name="Kim D.U."/>
            <person name="Kim K.W."/>
            <person name="Kang M.S."/>
            <person name="Kim J.Y."/>
            <person name="Jang J.H."/>
            <person name="Kim M.K."/>
        </authorList>
    </citation>
    <scope>NUCLEOTIDE SEQUENCE [LARGE SCALE GENOMIC DNA]</scope>
    <source>
        <strain evidence="1 2">KCTC 52873</strain>
    </source>
</reference>
<dbReference type="CDD" id="cd00267">
    <property type="entry name" value="ABC_ATPase"/>
    <property type="match status" value="1"/>
</dbReference>
<dbReference type="Proteomes" id="UP000515237">
    <property type="component" value="Chromosome"/>
</dbReference>
<organism evidence="1 2">
    <name type="scientific">Adhaeribacter swui</name>
    <dbReference type="NCBI Taxonomy" id="2086471"/>
    <lineage>
        <taxon>Bacteria</taxon>
        <taxon>Pseudomonadati</taxon>
        <taxon>Bacteroidota</taxon>
        <taxon>Cytophagia</taxon>
        <taxon>Cytophagales</taxon>
        <taxon>Hymenobacteraceae</taxon>
        <taxon>Adhaeribacter</taxon>
    </lineage>
</organism>
<dbReference type="InterPro" id="IPR027417">
    <property type="entry name" value="P-loop_NTPase"/>
</dbReference>
<evidence type="ECO:0000313" key="1">
    <source>
        <dbReference type="EMBL" id="QNF33118.1"/>
    </source>
</evidence>
<evidence type="ECO:0000313" key="2">
    <source>
        <dbReference type="Proteomes" id="UP000515237"/>
    </source>
</evidence>
<dbReference type="EMBL" id="CP055156">
    <property type="protein sequence ID" value="QNF33118.1"/>
    <property type="molecule type" value="Genomic_DNA"/>
</dbReference>
<evidence type="ECO:0008006" key="3">
    <source>
        <dbReference type="Google" id="ProtNLM"/>
    </source>
</evidence>
<gene>
    <name evidence="1" type="ORF">HUW51_10410</name>
</gene>
<accession>A0A7G7G7I4</accession>
<protein>
    <recommendedName>
        <fullName evidence="3">ATP-binding cassette domain-containing protein</fullName>
    </recommendedName>
</protein>
<dbReference type="RefSeq" id="WP_185273970.1">
    <property type="nucleotide sequence ID" value="NZ_CP055156.1"/>
</dbReference>
<dbReference type="SUPFAM" id="SSF52540">
    <property type="entry name" value="P-loop containing nucleoside triphosphate hydrolases"/>
    <property type="match status" value="1"/>
</dbReference>
<proteinExistence type="predicted"/>
<dbReference type="KEGG" id="aswu:HUW51_10410"/>
<dbReference type="Gene3D" id="3.40.50.300">
    <property type="entry name" value="P-loop containing nucleotide triphosphate hydrolases"/>
    <property type="match status" value="1"/>
</dbReference>